<keyword evidence="1" id="KW-0472">Membrane</keyword>
<name>A0ABD5QTH8_9EURY</name>
<comment type="caution">
    <text evidence="2">The sequence shown here is derived from an EMBL/GenBank/DDBJ whole genome shotgun (WGS) entry which is preliminary data.</text>
</comment>
<reference evidence="2 3" key="1">
    <citation type="journal article" date="2019" name="Int. J. Syst. Evol. Microbiol.">
        <title>The Global Catalogue of Microorganisms (GCM) 10K type strain sequencing project: providing services to taxonomists for standard genome sequencing and annotation.</title>
        <authorList>
            <consortium name="The Broad Institute Genomics Platform"/>
            <consortium name="The Broad Institute Genome Sequencing Center for Infectious Disease"/>
            <person name="Wu L."/>
            <person name="Ma J."/>
        </authorList>
    </citation>
    <scope>NUCLEOTIDE SEQUENCE [LARGE SCALE GENOMIC DNA]</scope>
    <source>
        <strain evidence="2 3">CGMCC 1.16026</strain>
    </source>
</reference>
<dbReference type="AlphaFoldDB" id="A0ABD5QTH8"/>
<sequence>MNRARFVRLALLAFGLGIVAFVVRGTTRLLAPYEVAVMLSAPLLFAAAGLLVFLVVVATLDVAGIRPVE</sequence>
<evidence type="ECO:0008006" key="4">
    <source>
        <dbReference type="Google" id="ProtNLM"/>
    </source>
</evidence>
<accession>A0ABD5QTH8</accession>
<feature type="transmembrane region" description="Helical" evidence="1">
    <location>
        <begin position="35"/>
        <end position="60"/>
    </location>
</feature>
<organism evidence="2 3">
    <name type="scientific">Halorubrum glutamatedens</name>
    <dbReference type="NCBI Taxonomy" id="2707018"/>
    <lineage>
        <taxon>Archaea</taxon>
        <taxon>Methanobacteriati</taxon>
        <taxon>Methanobacteriota</taxon>
        <taxon>Stenosarchaea group</taxon>
        <taxon>Halobacteria</taxon>
        <taxon>Halobacteriales</taxon>
        <taxon>Haloferacaceae</taxon>
        <taxon>Halorubrum</taxon>
    </lineage>
</organism>
<evidence type="ECO:0000313" key="2">
    <source>
        <dbReference type="EMBL" id="MFC5135550.1"/>
    </source>
</evidence>
<keyword evidence="1" id="KW-0812">Transmembrane</keyword>
<protein>
    <recommendedName>
        <fullName evidence="4">CbaC protein</fullName>
    </recommendedName>
</protein>
<gene>
    <name evidence="2" type="ORF">ACFPJA_12595</name>
</gene>
<proteinExistence type="predicted"/>
<keyword evidence="1" id="KW-1133">Transmembrane helix</keyword>
<evidence type="ECO:0000313" key="3">
    <source>
        <dbReference type="Proteomes" id="UP001596145"/>
    </source>
</evidence>
<evidence type="ECO:0000256" key="1">
    <source>
        <dbReference type="SAM" id="Phobius"/>
    </source>
</evidence>
<dbReference type="RefSeq" id="WP_122106392.1">
    <property type="nucleotide sequence ID" value="NZ_JBHSKV010000018.1"/>
</dbReference>
<dbReference type="EMBL" id="JBHSKV010000018">
    <property type="protein sequence ID" value="MFC5135550.1"/>
    <property type="molecule type" value="Genomic_DNA"/>
</dbReference>
<keyword evidence="3" id="KW-1185">Reference proteome</keyword>
<dbReference type="Proteomes" id="UP001596145">
    <property type="component" value="Unassembled WGS sequence"/>
</dbReference>